<feature type="region of interest" description="Disordered" evidence="1">
    <location>
        <begin position="106"/>
        <end position="209"/>
    </location>
</feature>
<evidence type="ECO:0000256" key="1">
    <source>
        <dbReference type="SAM" id="MobiDB-lite"/>
    </source>
</evidence>
<reference evidence="2" key="1">
    <citation type="submission" date="2020-02" db="EMBL/GenBank/DDBJ databases">
        <authorList>
            <person name="Meier V. D."/>
        </authorList>
    </citation>
    <scope>NUCLEOTIDE SEQUENCE</scope>
    <source>
        <strain evidence="2">AVDCRST_MAG82</strain>
    </source>
</reference>
<accession>A0A6J4PF57</accession>
<feature type="compositionally biased region" description="Basic residues" evidence="1">
    <location>
        <begin position="165"/>
        <end position="175"/>
    </location>
</feature>
<evidence type="ECO:0000313" key="2">
    <source>
        <dbReference type="EMBL" id="CAA9411991.1"/>
    </source>
</evidence>
<feature type="region of interest" description="Disordered" evidence="1">
    <location>
        <begin position="238"/>
        <end position="267"/>
    </location>
</feature>
<feature type="compositionally biased region" description="Polar residues" evidence="1">
    <location>
        <begin position="140"/>
        <end position="149"/>
    </location>
</feature>
<protein>
    <submittedName>
        <fullName evidence="2">Uncharacterized protein</fullName>
    </submittedName>
</protein>
<gene>
    <name evidence="2" type="ORF">AVDCRST_MAG82-851</name>
</gene>
<dbReference type="EMBL" id="CADCVA010000111">
    <property type="protein sequence ID" value="CAA9411991.1"/>
    <property type="molecule type" value="Genomic_DNA"/>
</dbReference>
<sequence>WPTEGTGSGRPSTRLPRSTTRFVPAILKISSTTSSRSPEYRQEEGYSRSGAAPARARCLSPAAATASYASSSVRIWPRSPAKTWKGTRKQRCAPAPSKTCLCGKELLISRSRPPPSTGSTLTLPIPRPPRRSETEGRSPCSGTFTSTATRAKDFSTQRRESTSEKRRRSSVRKTIRGSLDPTKSRIGRMRSRIRASSAGSPPAVTSGTKRTIPGAICGFLAHTPDTGACATMTANASSAASPTLSTRGSMAASSRATWPPCTSPRRS</sequence>
<organism evidence="2">
    <name type="scientific">uncultured Rubrobacteraceae bacterium</name>
    <dbReference type="NCBI Taxonomy" id="349277"/>
    <lineage>
        <taxon>Bacteria</taxon>
        <taxon>Bacillati</taxon>
        <taxon>Actinomycetota</taxon>
        <taxon>Rubrobacteria</taxon>
        <taxon>Rubrobacterales</taxon>
        <taxon>Rubrobacteraceae</taxon>
        <taxon>environmental samples</taxon>
    </lineage>
</organism>
<feature type="non-terminal residue" evidence="2">
    <location>
        <position position="1"/>
    </location>
</feature>
<feature type="non-terminal residue" evidence="2">
    <location>
        <position position="267"/>
    </location>
</feature>
<feature type="compositionally biased region" description="Basic and acidic residues" evidence="1">
    <location>
        <begin position="150"/>
        <end position="164"/>
    </location>
</feature>
<proteinExistence type="predicted"/>
<name>A0A6J4PF57_9ACTN</name>
<feature type="compositionally biased region" description="Polar residues" evidence="1">
    <location>
        <begin position="247"/>
        <end position="256"/>
    </location>
</feature>
<dbReference type="AlphaFoldDB" id="A0A6J4PF57"/>
<feature type="compositionally biased region" description="Polar residues" evidence="1">
    <location>
        <begin position="197"/>
        <end position="209"/>
    </location>
</feature>
<feature type="region of interest" description="Disordered" evidence="1">
    <location>
        <begin position="28"/>
        <end position="54"/>
    </location>
</feature>